<feature type="coiled-coil region" evidence="1">
    <location>
        <begin position="31"/>
        <end position="101"/>
    </location>
</feature>
<dbReference type="RefSeq" id="XP_021835843.1">
    <property type="nucleotide sequence ID" value="XM_021980151.2"/>
</dbReference>
<proteinExistence type="predicted"/>
<sequence length="548" mass="61270">MADESQIKMEALKKVYADIIYNTSKEAAARVMAAERNVRCFQQQLVSVKAECLSMLLRLKDHFNSTIAEAEARSLKQQMKIEELEDQLWEAEGIIVDLRGEFKEVQEQLEIMMHSQKKPLNEHVHVINEPVQECGPQDNAPNNFISQVSDALVDYEEKVAYLHPAVLDQKEFHTMNDTSLSVKSHLNQFHAPDDDCSSIIMQNREIDLCRNGSTQRICAFKGSFPNVRLPNTESEDPKFLLNIQSRTNADETVTPRQHANCSDKSVDSCGERLCSSKTGQSNIKNIPFGHLSHHNSSYKEQAVTSLRRSARRSTKYRAVASLQATRKELGFLGRTRLQYSLGPLKQCSSVVNVQSAEIPIGKVAMYSKNINAGHDLSCNYENVVCAEKGNGVKTRGFSSDKSHTSPNDALQDSVLVDVPISEGFSSSYCQLSKTVVRSEEGSGAYTRKASNDKSHTLPDDALPNLVLVDVPISEEIGSSHCQSAGNDRVLKFTFQRKRRKNVLGKVDENIIHDRSPLKRGLENPTNFAMAENGFSKMKRMGELVMVEN</sequence>
<keyword evidence="2" id="KW-1185">Reference proteome</keyword>
<dbReference type="PANTHER" id="PTHR34778:SF6">
    <property type="entry name" value="SHUGOSHIN C-TERMINAL DOMAIN-CONTAINING PROTEIN"/>
    <property type="match status" value="1"/>
</dbReference>
<evidence type="ECO:0000313" key="3">
    <source>
        <dbReference type="RefSeq" id="XP_021835843.1"/>
    </source>
</evidence>
<gene>
    <name evidence="3" type="primary">LOC110775542</name>
</gene>
<keyword evidence="1" id="KW-0175">Coiled coil</keyword>
<dbReference type="Proteomes" id="UP000813463">
    <property type="component" value="Chromosome 1"/>
</dbReference>
<protein>
    <recommendedName>
        <fullName evidence="4">Shugoshin C-terminal domain-containing protein</fullName>
    </recommendedName>
</protein>
<evidence type="ECO:0008006" key="4">
    <source>
        <dbReference type="Google" id="ProtNLM"/>
    </source>
</evidence>
<name>A0A9R0HRX9_SPIOL</name>
<dbReference type="GeneID" id="110775542"/>
<dbReference type="OrthoDB" id="657513at2759"/>
<evidence type="ECO:0000256" key="1">
    <source>
        <dbReference type="SAM" id="Coils"/>
    </source>
</evidence>
<reference evidence="2" key="1">
    <citation type="journal article" date="2021" name="Nat. Commun.">
        <title>Genomic analyses provide insights into spinach domestication and the genetic basis of agronomic traits.</title>
        <authorList>
            <person name="Cai X."/>
            <person name="Sun X."/>
            <person name="Xu C."/>
            <person name="Sun H."/>
            <person name="Wang X."/>
            <person name="Ge C."/>
            <person name="Zhang Z."/>
            <person name="Wang Q."/>
            <person name="Fei Z."/>
            <person name="Jiao C."/>
            <person name="Wang Q."/>
        </authorList>
    </citation>
    <scope>NUCLEOTIDE SEQUENCE [LARGE SCALE GENOMIC DNA]</scope>
    <source>
        <strain evidence="2">cv. Varoflay</strain>
    </source>
</reference>
<dbReference type="KEGG" id="soe:110775542"/>
<dbReference type="PANTHER" id="PTHR34778">
    <property type="entry name" value="OS02G0580700 PROTEIN"/>
    <property type="match status" value="1"/>
</dbReference>
<dbReference type="AlphaFoldDB" id="A0A9R0HRX9"/>
<evidence type="ECO:0000313" key="2">
    <source>
        <dbReference type="Proteomes" id="UP000813463"/>
    </source>
</evidence>
<reference evidence="3" key="2">
    <citation type="submission" date="2025-08" db="UniProtKB">
        <authorList>
            <consortium name="RefSeq"/>
        </authorList>
    </citation>
    <scope>IDENTIFICATION</scope>
    <source>
        <tissue evidence="3">Leaf</tissue>
    </source>
</reference>
<organism evidence="2 3">
    <name type="scientific">Spinacia oleracea</name>
    <name type="common">Spinach</name>
    <dbReference type="NCBI Taxonomy" id="3562"/>
    <lineage>
        <taxon>Eukaryota</taxon>
        <taxon>Viridiplantae</taxon>
        <taxon>Streptophyta</taxon>
        <taxon>Embryophyta</taxon>
        <taxon>Tracheophyta</taxon>
        <taxon>Spermatophyta</taxon>
        <taxon>Magnoliopsida</taxon>
        <taxon>eudicotyledons</taxon>
        <taxon>Gunneridae</taxon>
        <taxon>Pentapetalae</taxon>
        <taxon>Caryophyllales</taxon>
        <taxon>Chenopodiaceae</taxon>
        <taxon>Chenopodioideae</taxon>
        <taxon>Anserineae</taxon>
        <taxon>Spinacia</taxon>
    </lineage>
</organism>
<accession>A0A9R0HRX9</accession>